<dbReference type="AlphaFoldDB" id="A0A379KDE3"/>
<sequence>MPSRASAGGPIRSVSRCIKSVRSSAQAWRGHDRARWGLGRGWAAKNGSANGPARAHNGLRPLPRACPFPRHQPVVGPLVRSSVWAKILFIHTVFSAMRRRNPATPERRALTPSELRAIWERAPSSEVRELLWEIHRMHRVLVACRGEIEVIRAAWREDVGGWLAAIETMRSSLLEEPCVAEAGVDRMRFNREAAARDNLPVPDAAKK</sequence>
<dbReference type="Proteomes" id="UP000254573">
    <property type="component" value="Unassembled WGS sequence"/>
</dbReference>
<name>A0A379KDE3_9BURK</name>
<accession>A0A379KDE3</accession>
<evidence type="ECO:0000313" key="1">
    <source>
        <dbReference type="EMBL" id="SUD65891.1"/>
    </source>
</evidence>
<organism evidence="1 2">
    <name type="scientific">Pandoraea pnomenusa</name>
    <dbReference type="NCBI Taxonomy" id="93220"/>
    <lineage>
        <taxon>Bacteria</taxon>
        <taxon>Pseudomonadati</taxon>
        <taxon>Pseudomonadota</taxon>
        <taxon>Betaproteobacteria</taxon>
        <taxon>Burkholderiales</taxon>
        <taxon>Burkholderiaceae</taxon>
        <taxon>Pandoraea</taxon>
    </lineage>
</organism>
<dbReference type="EMBL" id="UGSG01000003">
    <property type="protein sequence ID" value="SUD65891.1"/>
    <property type="molecule type" value="Genomic_DNA"/>
</dbReference>
<proteinExistence type="predicted"/>
<evidence type="ECO:0000313" key="2">
    <source>
        <dbReference type="Proteomes" id="UP000254573"/>
    </source>
</evidence>
<gene>
    <name evidence="1" type="ORF">NCTC13160_04989</name>
</gene>
<protein>
    <submittedName>
        <fullName evidence="1">Uncharacterized protein</fullName>
    </submittedName>
</protein>
<reference evidence="1 2" key="1">
    <citation type="submission" date="2018-06" db="EMBL/GenBank/DDBJ databases">
        <authorList>
            <consortium name="Pathogen Informatics"/>
            <person name="Doyle S."/>
        </authorList>
    </citation>
    <scope>NUCLEOTIDE SEQUENCE [LARGE SCALE GENOMIC DNA]</scope>
    <source>
        <strain evidence="1 2">NCTC13160</strain>
    </source>
</reference>